<evidence type="ECO:0000313" key="1">
    <source>
        <dbReference type="EMBL" id="EFV01900.1"/>
    </source>
</evidence>
<dbReference type="Pfam" id="PF07751">
    <property type="entry name" value="Abi_2"/>
    <property type="match status" value="1"/>
</dbReference>
<dbReference type="Proteomes" id="UP000004754">
    <property type="component" value="Unassembled WGS sequence"/>
</dbReference>
<sequence>MKYDKPFKTYEELITLMESRNISVQDHEFAKHALSNFSYYTLINGYKNTFQLDSDSEKFYDGVTIELLYTIHLIDSSLNNILFKYILYIEKSFKTKLSYIVGRDYGIHTNSKYDKKDRSDYLHTSHYQSSPKRYNTLKSLRNAYENCRKNTSTEYYKLNKNHVPPWILINDISLGLSIQWYNILKPKVKEEVCNELIATHELTSEDKKEFFKNAIYLLKDFRNGIAHGNKTFAYKVENNIPKRQTLILGSDLISDSEFNKISSNEVGLFSAIISILLLLADERLIFRFGMDLYSLISPYAAQYDFAGKDLYKVFRLPNDFFNRINNYLKNKNLPSLNRFQ</sequence>
<dbReference type="AlphaFoldDB" id="E6MH10"/>
<dbReference type="STRING" id="887929.HMP0721_1294"/>
<proteinExistence type="predicted"/>
<name>E6MH10_9FIRM</name>
<dbReference type="RefSeq" id="WP_006598717.1">
    <property type="nucleotide sequence ID" value="NZ_GL622359.1"/>
</dbReference>
<dbReference type="OrthoDB" id="5363652at2"/>
<comment type="caution">
    <text evidence="1">The sequence shown here is derived from an EMBL/GenBank/DDBJ whole genome shotgun (WGS) entry which is preliminary data.</text>
</comment>
<protein>
    <submittedName>
        <fullName evidence="1">Abi-like protein</fullName>
    </submittedName>
</protein>
<dbReference type="EMBL" id="AEQN01000016">
    <property type="protein sequence ID" value="EFV01900.1"/>
    <property type="molecule type" value="Genomic_DNA"/>
</dbReference>
<gene>
    <name evidence="1" type="ORF">HMP0721_1294</name>
</gene>
<evidence type="ECO:0000313" key="2">
    <source>
        <dbReference type="Proteomes" id="UP000004754"/>
    </source>
</evidence>
<reference evidence="1 2" key="1">
    <citation type="submission" date="2010-12" db="EMBL/GenBank/DDBJ databases">
        <authorList>
            <person name="Muzny D."/>
            <person name="Qin X."/>
            <person name="Deng J."/>
            <person name="Jiang H."/>
            <person name="Liu Y."/>
            <person name="Qu J."/>
            <person name="Song X.-Z."/>
            <person name="Zhang L."/>
            <person name="Thornton R."/>
            <person name="Coyle M."/>
            <person name="Francisco L."/>
            <person name="Jackson L."/>
            <person name="Javaid M."/>
            <person name="Korchina V."/>
            <person name="Kovar C."/>
            <person name="Mata R."/>
            <person name="Mathew T."/>
            <person name="Ngo R."/>
            <person name="Nguyen L."/>
            <person name="Nguyen N."/>
            <person name="Okwuonu G."/>
            <person name="Ongeri F."/>
            <person name="Pham C."/>
            <person name="Simmons D."/>
            <person name="Wilczek-Boney K."/>
            <person name="Hale W."/>
            <person name="Jakkamsetti A."/>
            <person name="Pham P."/>
            <person name="Ruth R."/>
            <person name="San Lucas F."/>
            <person name="Warren J."/>
            <person name="Zhang J."/>
            <person name="Zhao Z."/>
            <person name="Zhou C."/>
            <person name="Zhu D."/>
            <person name="Lee S."/>
            <person name="Bess C."/>
            <person name="Blankenburg K."/>
            <person name="Forbes L."/>
            <person name="Fu Q."/>
            <person name="Gubbala S."/>
            <person name="Hirani K."/>
            <person name="Jayaseelan J.C."/>
            <person name="Lara F."/>
            <person name="Munidasa M."/>
            <person name="Palculict T."/>
            <person name="Patil S."/>
            <person name="Pu L.-L."/>
            <person name="Saada N."/>
            <person name="Tang L."/>
            <person name="Weissenberger G."/>
            <person name="Zhu Y."/>
            <person name="Hemphill L."/>
            <person name="Shang Y."/>
            <person name="Youmans B."/>
            <person name="Ayvaz T."/>
            <person name="Ross M."/>
            <person name="Santibanez J."/>
            <person name="Aqrawi P."/>
            <person name="Gross S."/>
            <person name="Joshi V."/>
            <person name="Fowler G."/>
            <person name="Nazareth L."/>
            <person name="Reid J."/>
            <person name="Worley K."/>
            <person name="Petrosino J."/>
            <person name="Highlander S."/>
            <person name="Gibbs R."/>
        </authorList>
    </citation>
    <scope>NUCLEOTIDE SEQUENCE [LARGE SCALE GENOMIC DNA]</scope>
    <source>
        <strain evidence="1 2">ATCC 23263</strain>
    </source>
</reference>
<dbReference type="HOGENOM" id="CLU_044962_0_0_9"/>
<keyword evidence="2" id="KW-1185">Reference proteome</keyword>
<dbReference type="eggNOG" id="COG4823">
    <property type="taxonomic scope" value="Bacteria"/>
</dbReference>
<dbReference type="InterPro" id="IPR011664">
    <property type="entry name" value="Abi_system_AbiD/AbiF-like"/>
</dbReference>
<accession>E6MH10</accession>
<organism evidence="1 2">
    <name type="scientific">Pseudoramibacter alactolyticus ATCC 23263</name>
    <dbReference type="NCBI Taxonomy" id="887929"/>
    <lineage>
        <taxon>Bacteria</taxon>
        <taxon>Bacillati</taxon>
        <taxon>Bacillota</taxon>
        <taxon>Clostridia</taxon>
        <taxon>Eubacteriales</taxon>
        <taxon>Eubacteriaceae</taxon>
        <taxon>Pseudoramibacter</taxon>
    </lineage>
</organism>